<name>A0ABV7E4N2_9SPHN</name>
<feature type="active site" description="Proton donor/acceptor" evidence="7">
    <location>
        <position position="333"/>
    </location>
</feature>
<keyword evidence="11" id="KW-1185">Reference proteome</keyword>
<protein>
    <submittedName>
        <fullName evidence="10">M14 metallopeptidase family protein</fullName>
    </submittedName>
</protein>
<dbReference type="InterPro" id="IPR000834">
    <property type="entry name" value="Peptidase_M14"/>
</dbReference>
<evidence type="ECO:0000256" key="4">
    <source>
        <dbReference type="ARBA" id="ARBA00022801"/>
    </source>
</evidence>
<dbReference type="CDD" id="cd06238">
    <property type="entry name" value="M14-like"/>
    <property type="match status" value="1"/>
</dbReference>
<feature type="signal peptide" evidence="8">
    <location>
        <begin position="1"/>
        <end position="21"/>
    </location>
</feature>
<gene>
    <name evidence="10" type="ORF">ACFODU_02880</name>
</gene>
<comment type="caution">
    <text evidence="10">The sequence shown here is derived from an EMBL/GenBank/DDBJ whole genome shotgun (WGS) entry which is preliminary data.</text>
</comment>
<comment type="cofactor">
    <cofactor evidence="1">
        <name>Zn(2+)</name>
        <dbReference type="ChEBI" id="CHEBI:29105"/>
    </cofactor>
</comment>
<dbReference type="Proteomes" id="UP001595456">
    <property type="component" value="Unassembled WGS sequence"/>
</dbReference>
<reference evidence="11" key="1">
    <citation type="journal article" date="2019" name="Int. J. Syst. Evol. Microbiol.">
        <title>The Global Catalogue of Microorganisms (GCM) 10K type strain sequencing project: providing services to taxonomists for standard genome sequencing and annotation.</title>
        <authorList>
            <consortium name="The Broad Institute Genomics Platform"/>
            <consortium name="The Broad Institute Genome Sequencing Center for Infectious Disease"/>
            <person name="Wu L."/>
            <person name="Ma J."/>
        </authorList>
    </citation>
    <scope>NUCLEOTIDE SEQUENCE [LARGE SCALE GENOMIC DNA]</scope>
    <source>
        <strain evidence="11">KCTC 52607</strain>
    </source>
</reference>
<proteinExistence type="inferred from homology"/>
<evidence type="ECO:0000313" key="10">
    <source>
        <dbReference type="EMBL" id="MFC3096746.1"/>
    </source>
</evidence>
<keyword evidence="4" id="KW-0378">Hydrolase</keyword>
<dbReference type="PROSITE" id="PS52035">
    <property type="entry name" value="PEPTIDASE_M14"/>
    <property type="match status" value="1"/>
</dbReference>
<organism evidence="10 11">
    <name type="scientific">Alteraurantiacibacter palmitatis</name>
    <dbReference type="NCBI Taxonomy" id="2054628"/>
    <lineage>
        <taxon>Bacteria</taxon>
        <taxon>Pseudomonadati</taxon>
        <taxon>Pseudomonadota</taxon>
        <taxon>Alphaproteobacteria</taxon>
        <taxon>Sphingomonadales</taxon>
        <taxon>Erythrobacteraceae</taxon>
        <taxon>Alteraurantiacibacter</taxon>
    </lineage>
</organism>
<dbReference type="EMBL" id="JBHRST010000003">
    <property type="protein sequence ID" value="MFC3096746.1"/>
    <property type="molecule type" value="Genomic_DNA"/>
</dbReference>
<dbReference type="Pfam" id="PF00246">
    <property type="entry name" value="Peptidase_M14"/>
    <property type="match status" value="1"/>
</dbReference>
<dbReference type="SMART" id="SM00631">
    <property type="entry name" value="Zn_pept"/>
    <property type="match status" value="1"/>
</dbReference>
<feature type="domain" description="Peptidase M14" evidence="9">
    <location>
        <begin position="47"/>
        <end position="357"/>
    </location>
</feature>
<feature type="chain" id="PRO_5046241005" evidence="8">
    <location>
        <begin position="22"/>
        <end position="871"/>
    </location>
</feature>
<evidence type="ECO:0000256" key="1">
    <source>
        <dbReference type="ARBA" id="ARBA00001947"/>
    </source>
</evidence>
<evidence type="ECO:0000256" key="6">
    <source>
        <dbReference type="ARBA" id="ARBA00023049"/>
    </source>
</evidence>
<evidence type="ECO:0000259" key="9">
    <source>
        <dbReference type="PROSITE" id="PS52035"/>
    </source>
</evidence>
<dbReference type="PANTHER" id="PTHR11705:SF143">
    <property type="entry name" value="SLL0236 PROTEIN"/>
    <property type="match status" value="1"/>
</dbReference>
<evidence type="ECO:0000313" key="11">
    <source>
        <dbReference type="Proteomes" id="UP001595456"/>
    </source>
</evidence>
<dbReference type="SUPFAM" id="SSF53187">
    <property type="entry name" value="Zn-dependent exopeptidases"/>
    <property type="match status" value="1"/>
</dbReference>
<accession>A0ABV7E4N2</accession>
<dbReference type="PANTHER" id="PTHR11705">
    <property type="entry name" value="PROTEASE FAMILY M14 CARBOXYPEPTIDASE A,B"/>
    <property type="match status" value="1"/>
</dbReference>
<evidence type="ECO:0000256" key="2">
    <source>
        <dbReference type="ARBA" id="ARBA00005988"/>
    </source>
</evidence>
<keyword evidence="6" id="KW-0482">Metalloprotease</keyword>
<keyword evidence="5" id="KW-0862">Zinc</keyword>
<dbReference type="RefSeq" id="WP_336927361.1">
    <property type="nucleotide sequence ID" value="NZ_JBANRO010000013.1"/>
</dbReference>
<evidence type="ECO:0000256" key="7">
    <source>
        <dbReference type="PROSITE-ProRule" id="PRU01379"/>
    </source>
</evidence>
<keyword evidence="8" id="KW-0732">Signal</keyword>
<evidence type="ECO:0000256" key="3">
    <source>
        <dbReference type="ARBA" id="ARBA00022670"/>
    </source>
</evidence>
<evidence type="ECO:0000256" key="5">
    <source>
        <dbReference type="ARBA" id="ARBA00022833"/>
    </source>
</evidence>
<dbReference type="Gene3D" id="3.40.630.10">
    <property type="entry name" value="Zn peptidases"/>
    <property type="match status" value="1"/>
</dbReference>
<comment type="similarity">
    <text evidence="2 7">Belongs to the peptidase M14 family.</text>
</comment>
<keyword evidence="3" id="KW-0645">Protease</keyword>
<sequence length="871" mass="92708">MLRRLAAFVMLLIAVPSSALAQSMVDGRFRADIPTLEQVVGHRLGAQITSPEEALAYMQALERAAPDRVRLVEYARSWQGRPLVYAVITSAPNMARIAAVRADLARLAGGTAPSALPNLLPVTWLSYGVHGDEISSTDAALAMAYHLLAAEGDAQVDRIMGGSVVIIDPSQNPDGRARFVHSFRSQAGLAPSADRYSAAADQPWPGGRFNHYLFDLNRDWFALTQPETRGRVAAIQQWQPVVLVDAHEMGGDESYFFPPSADPFNPHITGGQRDKQVLLGRNIAASLDRAGQPYFTREVFDAFYPGYGDTWPTLNGAIAMTFEQGSARGLLWERKDGTLLTYEEGVRNHFLASLATAQTVADNAALFLGDYAEYRRSAAAGQAGIGTYVIDLAQRRWNAEHLARRLVAQGIAIGRVNGPATACGRSYPAGYLTISRSQPAARLIRSLLDTNTALPGEFVAAQEARRARDLAHELYDTTAWSVGLMSGVDVALCSGAVAAGAAVSADEALISRVDQPGAFGMVVPWTDSGQARLVALALSRGLVGRATDTAFAIGGRDFGRGSVVFSRADNPERLDELAALAREIGAEALALESGWVDSGPNLGSERFVRLTAPRVAMLWDDGVDPLSAGALRYTLEQRLGVAVAPIRTRTVARAQLGRYNVLVVPDGSYARALGSAGRAAIAAFANGGGVVVVVGEAMAEFSTGDNTLFALSRETVLGGDPEAEEVEEQVAGSAIATEADYRAAIADGTRRPDTMPGALLNTAIDADSFLSAGYDRSAPVVFASGDLVFAPMARANGVNVVRFAAADALLASGYLWDENRRQMAFKPFMVAQPARRGLAVGFAYDPATRGYLDGLDLLLANAVVIAPARVR</sequence>
<evidence type="ECO:0000256" key="8">
    <source>
        <dbReference type="SAM" id="SignalP"/>
    </source>
</evidence>